<proteinExistence type="inferred from homology"/>
<gene>
    <name evidence="10" type="ORF">SDC9_196317</name>
</gene>
<comment type="catalytic activity">
    <reaction evidence="9">
        <text>S-methyl-5'-thioadenosine + phosphate = 5-(methylsulfanyl)-alpha-D-ribose 1-phosphate + adenine</text>
        <dbReference type="Rhea" id="RHEA:11852"/>
        <dbReference type="ChEBI" id="CHEBI:16708"/>
        <dbReference type="ChEBI" id="CHEBI:17509"/>
        <dbReference type="ChEBI" id="CHEBI:43474"/>
        <dbReference type="ChEBI" id="CHEBI:58533"/>
        <dbReference type="EC" id="2.4.2.28"/>
    </reaction>
    <physiologicalReaction direction="left-to-right" evidence="9">
        <dbReference type="Rhea" id="RHEA:11853"/>
    </physiologicalReaction>
</comment>
<evidence type="ECO:0000256" key="1">
    <source>
        <dbReference type="ARBA" id="ARBA00000553"/>
    </source>
</evidence>
<dbReference type="InterPro" id="IPR038371">
    <property type="entry name" value="Cu_polyphenol_OxRdtase_sf"/>
</dbReference>
<reference evidence="10" key="1">
    <citation type="submission" date="2019-08" db="EMBL/GenBank/DDBJ databases">
        <authorList>
            <person name="Kucharzyk K."/>
            <person name="Murdoch R.W."/>
            <person name="Higgins S."/>
            <person name="Loffler F."/>
        </authorList>
    </citation>
    <scope>NUCLEOTIDE SEQUENCE</scope>
</reference>
<keyword evidence="6" id="KW-0862">Zinc</keyword>
<keyword evidence="3" id="KW-0808">Transferase</keyword>
<dbReference type="PANTHER" id="PTHR30616:SF2">
    <property type="entry name" value="PURINE NUCLEOSIDE PHOSPHORYLASE LACC1"/>
    <property type="match status" value="1"/>
</dbReference>
<evidence type="ECO:0000313" key="10">
    <source>
        <dbReference type="EMBL" id="MPN48705.1"/>
    </source>
</evidence>
<name>A0A645IBQ7_9ZZZZ</name>
<dbReference type="InterPro" id="IPR011324">
    <property type="entry name" value="Cytotoxic_necrot_fac-like_cat"/>
</dbReference>
<accession>A0A645IBQ7</accession>
<evidence type="ECO:0000256" key="7">
    <source>
        <dbReference type="ARBA" id="ARBA00047989"/>
    </source>
</evidence>
<dbReference type="GO" id="GO:0017061">
    <property type="term" value="F:S-methyl-5-thioadenosine phosphorylase activity"/>
    <property type="evidence" value="ECO:0007669"/>
    <property type="project" value="UniProtKB-EC"/>
</dbReference>
<comment type="catalytic activity">
    <reaction evidence="7">
        <text>adenosine + H2O + H(+) = inosine + NH4(+)</text>
        <dbReference type="Rhea" id="RHEA:24408"/>
        <dbReference type="ChEBI" id="CHEBI:15377"/>
        <dbReference type="ChEBI" id="CHEBI:15378"/>
        <dbReference type="ChEBI" id="CHEBI:16335"/>
        <dbReference type="ChEBI" id="CHEBI:17596"/>
        <dbReference type="ChEBI" id="CHEBI:28938"/>
        <dbReference type="EC" id="3.5.4.4"/>
    </reaction>
    <physiologicalReaction direction="left-to-right" evidence="7">
        <dbReference type="Rhea" id="RHEA:24409"/>
    </physiologicalReaction>
</comment>
<evidence type="ECO:0000256" key="4">
    <source>
        <dbReference type="ARBA" id="ARBA00022723"/>
    </source>
</evidence>
<comment type="catalytic activity">
    <reaction evidence="1">
        <text>inosine + phosphate = alpha-D-ribose 1-phosphate + hypoxanthine</text>
        <dbReference type="Rhea" id="RHEA:27646"/>
        <dbReference type="ChEBI" id="CHEBI:17368"/>
        <dbReference type="ChEBI" id="CHEBI:17596"/>
        <dbReference type="ChEBI" id="CHEBI:43474"/>
        <dbReference type="ChEBI" id="CHEBI:57720"/>
        <dbReference type="EC" id="2.4.2.1"/>
    </reaction>
    <physiologicalReaction direction="left-to-right" evidence="1">
        <dbReference type="Rhea" id="RHEA:27647"/>
    </physiologicalReaction>
</comment>
<evidence type="ECO:0000256" key="3">
    <source>
        <dbReference type="ARBA" id="ARBA00022679"/>
    </source>
</evidence>
<evidence type="ECO:0000256" key="5">
    <source>
        <dbReference type="ARBA" id="ARBA00022801"/>
    </source>
</evidence>
<keyword evidence="5" id="KW-0378">Hydrolase</keyword>
<dbReference type="PANTHER" id="PTHR30616">
    <property type="entry name" value="UNCHARACTERIZED PROTEIN YFIH"/>
    <property type="match status" value="1"/>
</dbReference>
<dbReference type="Gene3D" id="3.60.140.10">
    <property type="entry name" value="CNF1/YfiH-like putative cysteine hydrolases"/>
    <property type="match status" value="1"/>
</dbReference>
<dbReference type="AlphaFoldDB" id="A0A645IBQ7"/>
<keyword evidence="4" id="KW-0479">Metal-binding</keyword>
<sequence>MECCYEVGDDLIEEFKNQEIYKNVSISTGKNISLKNCIINQLKSLGIEENQITSIDICTYCNNKFNLHSYRKQRENSGRMFSFIYMNK</sequence>
<dbReference type="GO" id="GO:0016787">
    <property type="term" value="F:hydrolase activity"/>
    <property type="evidence" value="ECO:0007669"/>
    <property type="project" value="UniProtKB-KW"/>
</dbReference>
<dbReference type="SUPFAM" id="SSF64438">
    <property type="entry name" value="CNF1/YfiH-like putative cysteine hydrolases"/>
    <property type="match status" value="1"/>
</dbReference>
<dbReference type="EMBL" id="VSSQ01111272">
    <property type="protein sequence ID" value="MPN48705.1"/>
    <property type="molecule type" value="Genomic_DNA"/>
</dbReference>
<comment type="similarity">
    <text evidence="2">Belongs to the purine nucleoside phosphorylase YfiH/LACC1 family.</text>
</comment>
<evidence type="ECO:0008006" key="11">
    <source>
        <dbReference type="Google" id="ProtNLM"/>
    </source>
</evidence>
<comment type="caution">
    <text evidence="10">The sequence shown here is derived from an EMBL/GenBank/DDBJ whole genome shotgun (WGS) entry which is preliminary data.</text>
</comment>
<evidence type="ECO:0000256" key="8">
    <source>
        <dbReference type="ARBA" id="ARBA00048968"/>
    </source>
</evidence>
<comment type="catalytic activity">
    <reaction evidence="8">
        <text>adenosine + phosphate = alpha-D-ribose 1-phosphate + adenine</text>
        <dbReference type="Rhea" id="RHEA:27642"/>
        <dbReference type="ChEBI" id="CHEBI:16335"/>
        <dbReference type="ChEBI" id="CHEBI:16708"/>
        <dbReference type="ChEBI" id="CHEBI:43474"/>
        <dbReference type="ChEBI" id="CHEBI:57720"/>
        <dbReference type="EC" id="2.4.2.1"/>
    </reaction>
    <physiologicalReaction direction="left-to-right" evidence="8">
        <dbReference type="Rhea" id="RHEA:27643"/>
    </physiologicalReaction>
</comment>
<evidence type="ECO:0000256" key="9">
    <source>
        <dbReference type="ARBA" id="ARBA00049893"/>
    </source>
</evidence>
<dbReference type="GO" id="GO:0005507">
    <property type="term" value="F:copper ion binding"/>
    <property type="evidence" value="ECO:0007669"/>
    <property type="project" value="TreeGrafter"/>
</dbReference>
<protein>
    <recommendedName>
        <fullName evidence="11">Laccase domain-containing protein</fullName>
    </recommendedName>
</protein>
<evidence type="ECO:0000256" key="2">
    <source>
        <dbReference type="ARBA" id="ARBA00007353"/>
    </source>
</evidence>
<evidence type="ECO:0000256" key="6">
    <source>
        <dbReference type="ARBA" id="ARBA00022833"/>
    </source>
</evidence>
<organism evidence="10">
    <name type="scientific">bioreactor metagenome</name>
    <dbReference type="NCBI Taxonomy" id="1076179"/>
    <lineage>
        <taxon>unclassified sequences</taxon>
        <taxon>metagenomes</taxon>
        <taxon>ecological metagenomes</taxon>
    </lineage>
</organism>
<dbReference type="InterPro" id="IPR003730">
    <property type="entry name" value="Cu_polyphenol_OxRdtase"/>
</dbReference>
<dbReference type="Pfam" id="PF02578">
    <property type="entry name" value="Cu-oxidase_4"/>
    <property type="match status" value="1"/>
</dbReference>